<dbReference type="InterPro" id="IPR002575">
    <property type="entry name" value="Aminoglycoside_PTrfase"/>
</dbReference>
<gene>
    <name evidence="2" type="ORF">PODCO_300945</name>
</gene>
<name>A0ABY6S532_PODCO</name>
<reference evidence="2" key="1">
    <citation type="submission" date="2018-02" db="EMBL/GenBank/DDBJ databases">
        <authorList>
            <person name="Silar P."/>
        </authorList>
    </citation>
    <scope>NUCLEOTIDE SEQUENCE [LARGE SCALE GENOMIC DNA]</scope>
    <source>
        <strain evidence="2">T</strain>
    </source>
</reference>
<dbReference type="SUPFAM" id="SSF56112">
    <property type="entry name" value="Protein kinase-like (PK-like)"/>
    <property type="match status" value="1"/>
</dbReference>
<dbReference type="PANTHER" id="PTHR21310:SF15">
    <property type="entry name" value="AMINOGLYCOSIDE PHOSPHOTRANSFERASE DOMAIN-CONTAINING PROTEIN"/>
    <property type="match status" value="1"/>
</dbReference>
<evidence type="ECO:0000313" key="3">
    <source>
        <dbReference type="Proteomes" id="UP000280685"/>
    </source>
</evidence>
<evidence type="ECO:0000259" key="1">
    <source>
        <dbReference type="Pfam" id="PF01636"/>
    </source>
</evidence>
<protein>
    <recommendedName>
        <fullName evidence="1">Aminoglycoside phosphotransferase domain-containing protein</fullName>
    </recommendedName>
</protein>
<feature type="domain" description="Aminoglycoside phosphotransferase" evidence="1">
    <location>
        <begin position="162"/>
        <end position="388"/>
    </location>
</feature>
<dbReference type="Proteomes" id="UP000280685">
    <property type="component" value="Chromosome 3"/>
</dbReference>
<proteinExistence type="predicted"/>
<dbReference type="InterPro" id="IPR051678">
    <property type="entry name" value="AGP_Transferase"/>
</dbReference>
<dbReference type="Gene3D" id="3.90.1200.10">
    <property type="match status" value="1"/>
</dbReference>
<evidence type="ECO:0000313" key="2">
    <source>
        <dbReference type="EMBL" id="VBB76680.1"/>
    </source>
</evidence>
<dbReference type="InterPro" id="IPR011009">
    <property type="entry name" value="Kinase-like_dom_sf"/>
</dbReference>
<organism evidence="2 3">
    <name type="scientific">Podospora comata</name>
    <dbReference type="NCBI Taxonomy" id="48703"/>
    <lineage>
        <taxon>Eukaryota</taxon>
        <taxon>Fungi</taxon>
        <taxon>Dikarya</taxon>
        <taxon>Ascomycota</taxon>
        <taxon>Pezizomycotina</taxon>
        <taxon>Sordariomycetes</taxon>
        <taxon>Sordariomycetidae</taxon>
        <taxon>Sordariales</taxon>
        <taxon>Podosporaceae</taxon>
        <taxon>Podospora</taxon>
    </lineage>
</organism>
<dbReference type="EMBL" id="LR026966">
    <property type="protein sequence ID" value="VBB76680.1"/>
    <property type="molecule type" value="Genomic_DNA"/>
</dbReference>
<keyword evidence="3" id="KW-1185">Reference proteome</keyword>
<dbReference type="Pfam" id="PF01636">
    <property type="entry name" value="APH"/>
    <property type="match status" value="1"/>
</dbReference>
<dbReference type="PANTHER" id="PTHR21310">
    <property type="entry name" value="AMINOGLYCOSIDE PHOSPHOTRANSFERASE-RELATED-RELATED"/>
    <property type="match status" value="1"/>
</dbReference>
<sequence length="488" mass="54828">MKLQILCDVKICENTCGGAFPLWFKAIFLAARRLASSSESLSPVLYPLPKSEKQQIPPHHTHSIVMPTDSSDSTSSWTTVQDFLQNGDSRAASCFRRTRWDQLCLIASNANRDLECVALDQVTSGLNNVVRLLEFSDRSRWAARVQIKSTMCLREQVGNAGLGAEVATMQFIKDHSDLAVPEVFAYALDENNPAEVAYMLIEVLPGIVAMDALGGYEVHRGVIPAQYRQPFYRSVAACHVRSDQALLDRFDFRELTVYQVQITSLRLPKIGTIIRNQEGGYESGPLPGIGGPFDTAAGFFEAWADKVKFKWDKETIRHMMQRGPISAERMIAIIEEFPSRIKAMASRLSTSNDGPFPLSHDDFLHSNIMVDEKTFNVTGIIDWEGACTVPWELVAFPEFLQAMPASFDLPHKYGPDGQPIDEEMRQTWRERREYIEMVKLVEVEDNLLSTSLGSTRSRTLSYAYGAFTSIGKLGFYDRVIEELETLVT</sequence>
<accession>A0ABY6S532</accession>